<evidence type="ECO:0000256" key="2">
    <source>
        <dbReference type="ARBA" id="ARBA00023015"/>
    </source>
</evidence>
<dbReference type="Gene3D" id="1.10.10.10">
    <property type="entry name" value="Winged helix-like DNA-binding domain superfamily/Winged helix DNA-binding domain"/>
    <property type="match status" value="1"/>
</dbReference>
<sequence length="304" mass="33587">MVTVPGSSMNLRHIEVFHAVYQSGSVSAASRALNVSQPSVSKVLKHAESRIGFRLFRLVKGRLVPTDEAHTLFREVDDIYGRIESLRQTTRNLRAGGDGHIRLAVLPSLGLGVAPAAVARFRQQRPNVSFDIHTLHNDDILKALYERNSDLAVAYDTPRHPRLADVRIGSGELVMLYRKDEMPDAPERLSLDAARDRDLISLAGSGPVGALFASEVVQDDPGRSERIFVQTYYVAAALVRHGAGVAVVDEFTARASLSPELDFRPLTPKVTFGVHCIYLEDRPPSRPARDFIAVLQQTLAERYT</sequence>
<evidence type="ECO:0000313" key="7">
    <source>
        <dbReference type="Proteomes" id="UP000530564"/>
    </source>
</evidence>
<evidence type="ECO:0000256" key="1">
    <source>
        <dbReference type="ARBA" id="ARBA00009437"/>
    </source>
</evidence>
<dbReference type="Pfam" id="PF00126">
    <property type="entry name" value="HTH_1"/>
    <property type="match status" value="1"/>
</dbReference>
<gene>
    <name evidence="6" type="ORF">GGQ61_000732</name>
</gene>
<dbReference type="InterPro" id="IPR005119">
    <property type="entry name" value="LysR_subst-bd"/>
</dbReference>
<dbReference type="RefSeq" id="WP_221220819.1">
    <property type="nucleotide sequence ID" value="NZ_JACIDK010000001.1"/>
</dbReference>
<dbReference type="InterPro" id="IPR036388">
    <property type="entry name" value="WH-like_DNA-bd_sf"/>
</dbReference>
<evidence type="ECO:0000256" key="3">
    <source>
        <dbReference type="ARBA" id="ARBA00023125"/>
    </source>
</evidence>
<dbReference type="GO" id="GO:0043565">
    <property type="term" value="F:sequence-specific DNA binding"/>
    <property type="evidence" value="ECO:0007669"/>
    <property type="project" value="TreeGrafter"/>
</dbReference>
<dbReference type="GO" id="GO:0009089">
    <property type="term" value="P:lysine biosynthetic process via diaminopimelate"/>
    <property type="evidence" value="ECO:0007669"/>
    <property type="project" value="TreeGrafter"/>
</dbReference>
<dbReference type="Pfam" id="PF03466">
    <property type="entry name" value="LysR_substrate"/>
    <property type="match status" value="1"/>
</dbReference>
<organism evidence="6 7">
    <name type="scientific">Phenylobacterium haematophilum</name>
    <dbReference type="NCBI Taxonomy" id="98513"/>
    <lineage>
        <taxon>Bacteria</taxon>
        <taxon>Pseudomonadati</taxon>
        <taxon>Pseudomonadota</taxon>
        <taxon>Alphaproteobacteria</taxon>
        <taxon>Caulobacterales</taxon>
        <taxon>Caulobacteraceae</taxon>
        <taxon>Phenylobacterium</taxon>
    </lineage>
</organism>
<evidence type="ECO:0000313" key="6">
    <source>
        <dbReference type="EMBL" id="MBB3890035.1"/>
    </source>
</evidence>
<accession>A0A839ZU92</accession>
<evidence type="ECO:0000259" key="5">
    <source>
        <dbReference type="PROSITE" id="PS50931"/>
    </source>
</evidence>
<dbReference type="AlphaFoldDB" id="A0A839ZU92"/>
<dbReference type="Gene3D" id="3.40.190.10">
    <property type="entry name" value="Periplasmic binding protein-like II"/>
    <property type="match status" value="2"/>
</dbReference>
<dbReference type="InterPro" id="IPR000847">
    <property type="entry name" value="LysR_HTH_N"/>
</dbReference>
<dbReference type="InterPro" id="IPR036390">
    <property type="entry name" value="WH_DNA-bd_sf"/>
</dbReference>
<protein>
    <submittedName>
        <fullName evidence="6">DNA-binding transcriptional LysR family regulator</fullName>
    </submittedName>
</protein>
<dbReference type="SUPFAM" id="SSF53850">
    <property type="entry name" value="Periplasmic binding protein-like II"/>
    <property type="match status" value="1"/>
</dbReference>
<keyword evidence="4" id="KW-0804">Transcription</keyword>
<dbReference type="PANTHER" id="PTHR30427">
    <property type="entry name" value="TRANSCRIPTIONAL ACTIVATOR PROTEIN LYSR"/>
    <property type="match status" value="1"/>
</dbReference>
<dbReference type="GO" id="GO:0010628">
    <property type="term" value="P:positive regulation of gene expression"/>
    <property type="evidence" value="ECO:0007669"/>
    <property type="project" value="TreeGrafter"/>
</dbReference>
<dbReference type="PANTHER" id="PTHR30427:SF1">
    <property type="entry name" value="TRANSCRIPTIONAL ACTIVATOR PROTEIN LYSR"/>
    <property type="match status" value="1"/>
</dbReference>
<proteinExistence type="inferred from homology"/>
<feature type="domain" description="HTH lysR-type" evidence="5">
    <location>
        <begin position="9"/>
        <end position="66"/>
    </location>
</feature>
<keyword evidence="2" id="KW-0805">Transcription regulation</keyword>
<comment type="caution">
    <text evidence="6">The sequence shown here is derived from an EMBL/GenBank/DDBJ whole genome shotgun (WGS) entry which is preliminary data.</text>
</comment>
<evidence type="ECO:0000256" key="4">
    <source>
        <dbReference type="ARBA" id="ARBA00023163"/>
    </source>
</evidence>
<dbReference type="Proteomes" id="UP000530564">
    <property type="component" value="Unassembled WGS sequence"/>
</dbReference>
<keyword evidence="7" id="KW-1185">Reference proteome</keyword>
<reference evidence="6 7" key="1">
    <citation type="submission" date="2020-08" db="EMBL/GenBank/DDBJ databases">
        <title>Genomic Encyclopedia of Type Strains, Phase IV (KMG-IV): sequencing the most valuable type-strain genomes for metagenomic binning, comparative biology and taxonomic classification.</title>
        <authorList>
            <person name="Goeker M."/>
        </authorList>
    </citation>
    <scope>NUCLEOTIDE SEQUENCE [LARGE SCALE GENOMIC DNA]</scope>
    <source>
        <strain evidence="6 7">DSM 21793</strain>
    </source>
</reference>
<dbReference type="GO" id="GO:0003700">
    <property type="term" value="F:DNA-binding transcription factor activity"/>
    <property type="evidence" value="ECO:0007669"/>
    <property type="project" value="InterPro"/>
</dbReference>
<comment type="similarity">
    <text evidence="1">Belongs to the LysR transcriptional regulatory family.</text>
</comment>
<keyword evidence="3 6" id="KW-0238">DNA-binding</keyword>
<dbReference type="PROSITE" id="PS50931">
    <property type="entry name" value="HTH_LYSR"/>
    <property type="match status" value="1"/>
</dbReference>
<dbReference type="EMBL" id="JACIDK010000001">
    <property type="protein sequence ID" value="MBB3890035.1"/>
    <property type="molecule type" value="Genomic_DNA"/>
</dbReference>
<name>A0A839ZU92_9CAUL</name>
<dbReference type="SUPFAM" id="SSF46785">
    <property type="entry name" value="Winged helix' DNA-binding domain"/>
    <property type="match status" value="1"/>
</dbReference>